<evidence type="ECO:0000313" key="4">
    <source>
        <dbReference type="Proteomes" id="UP000564964"/>
    </source>
</evidence>
<dbReference type="Gene3D" id="3.40.50.300">
    <property type="entry name" value="P-loop containing nucleotide triphosphate hydrolases"/>
    <property type="match status" value="1"/>
</dbReference>
<feature type="domain" description="AAA" evidence="1">
    <location>
        <begin position="44"/>
        <end position="158"/>
    </location>
</feature>
<gene>
    <name evidence="2" type="ORF">HA252_06555</name>
    <name evidence="3" type="ORF">J4203_04090</name>
</gene>
<evidence type="ECO:0000313" key="2">
    <source>
        <dbReference type="EMBL" id="HIH17038.1"/>
    </source>
</evidence>
<name>A0A7J4JH63_9ARCH</name>
<proteinExistence type="predicted"/>
<dbReference type="EMBL" id="JAGVWE010000004">
    <property type="protein sequence ID" value="MBS3063027.1"/>
    <property type="molecule type" value="Genomic_DNA"/>
</dbReference>
<dbReference type="Proteomes" id="UP000564964">
    <property type="component" value="Unassembled WGS sequence"/>
</dbReference>
<dbReference type="Proteomes" id="UP000678237">
    <property type="component" value="Unassembled WGS sequence"/>
</dbReference>
<dbReference type="AlphaFoldDB" id="A0A7J4JH63"/>
<sequence length="393" mass="43845">MEKARIVTRALESHQEGKKRLSGVSLKRFAYEALAKIAEEKEYFLGITGLRGIGKTVLLLQLAEANNGLYFSADDRELRGVDLYDIVKALAEAGHTRLFIDEIHAKPDWDADLKTVFDQNLASVTFTGSSAIQLKTLKADLARRVVLEHLKPAGFREWLGIKKGVHLPPLTLQELLAEKAEITRHTSHANKYLAEYYAGGGVLYGAKTGFYKTVVSTIETIAAKDLSLAKGLDPDTEENFFKLLQIIATSKPMELSYSKIGDTLGKNKVWVMRFLYNVQKTEAIKKVYSCGRATKSTRKEAKYYLPFPYRHALCASLGTMPDIGALREEFFVNHVDCCYLKTGGDPTPDFQYEGKTFEIGGKTKNRRQGADVVVTETLDTSENKIPLYTVGLL</sequence>
<evidence type="ECO:0000313" key="3">
    <source>
        <dbReference type="EMBL" id="MBS3063027.1"/>
    </source>
</evidence>
<dbReference type="InterPro" id="IPR041682">
    <property type="entry name" value="AAA_14"/>
</dbReference>
<protein>
    <submittedName>
        <fullName evidence="2">AAA family ATPase</fullName>
    </submittedName>
</protein>
<reference evidence="3" key="2">
    <citation type="submission" date="2021-03" db="EMBL/GenBank/DDBJ databases">
        <authorList>
            <person name="Jaffe A."/>
        </authorList>
    </citation>
    <scope>NUCLEOTIDE SEQUENCE</scope>
    <source>
        <strain evidence="3">RIFCSPLOWO2_01_FULL_58_19</strain>
    </source>
</reference>
<dbReference type="Pfam" id="PF13173">
    <property type="entry name" value="AAA_14"/>
    <property type="match status" value="1"/>
</dbReference>
<evidence type="ECO:0000259" key="1">
    <source>
        <dbReference type="Pfam" id="PF13173"/>
    </source>
</evidence>
<reference evidence="3" key="3">
    <citation type="submission" date="2021-05" db="EMBL/GenBank/DDBJ databases">
        <title>Protein family content uncovers lineage relationships and bacterial pathway maintenance mechanisms in DPANN archaea.</title>
        <authorList>
            <person name="Castelle C.J."/>
            <person name="Meheust R."/>
            <person name="Jaffe A.L."/>
            <person name="Seitz K."/>
            <person name="Gong X."/>
            <person name="Baker B.J."/>
            <person name="Banfield J.F."/>
        </authorList>
    </citation>
    <scope>NUCLEOTIDE SEQUENCE</scope>
    <source>
        <strain evidence="3">RIFCSPLOWO2_01_FULL_58_19</strain>
    </source>
</reference>
<accession>A0A7J4JH63</accession>
<reference evidence="4" key="1">
    <citation type="journal article" date="2020" name="bioRxiv">
        <title>A rank-normalized archaeal taxonomy based on genome phylogeny resolves widespread incomplete and uneven classifications.</title>
        <authorList>
            <person name="Rinke C."/>
            <person name="Chuvochina M."/>
            <person name="Mussig A.J."/>
            <person name="Chaumeil P.-A."/>
            <person name="Waite D.W."/>
            <person name="Whitman W.B."/>
            <person name="Parks D.H."/>
            <person name="Hugenholtz P."/>
        </authorList>
    </citation>
    <scope>NUCLEOTIDE SEQUENCE [LARGE SCALE GENOMIC DNA]</scope>
</reference>
<dbReference type="EMBL" id="DUGH01000156">
    <property type="protein sequence ID" value="HIH17038.1"/>
    <property type="molecule type" value="Genomic_DNA"/>
</dbReference>
<dbReference type="InterPro" id="IPR027417">
    <property type="entry name" value="P-loop_NTPase"/>
</dbReference>
<dbReference type="PANTHER" id="PTHR42990">
    <property type="entry name" value="ATPASE"/>
    <property type="match status" value="1"/>
</dbReference>
<comment type="caution">
    <text evidence="2">The sequence shown here is derived from an EMBL/GenBank/DDBJ whole genome shotgun (WGS) entry which is preliminary data.</text>
</comment>
<organism evidence="2 4">
    <name type="scientific">Candidatus Iainarchaeum sp</name>
    <dbReference type="NCBI Taxonomy" id="3101447"/>
    <lineage>
        <taxon>Archaea</taxon>
        <taxon>Candidatus Iainarchaeota</taxon>
        <taxon>Candidatus Iainarchaeia</taxon>
        <taxon>Candidatus Iainarchaeales</taxon>
        <taxon>Candidatus Iainarchaeaceae</taxon>
        <taxon>Candidatus Iainarchaeum</taxon>
    </lineage>
</organism>
<dbReference type="SUPFAM" id="SSF52540">
    <property type="entry name" value="P-loop containing nucleoside triphosphate hydrolases"/>
    <property type="match status" value="1"/>
</dbReference>
<dbReference type="PANTHER" id="PTHR42990:SF1">
    <property type="entry name" value="AAA+ ATPASE DOMAIN-CONTAINING PROTEIN"/>
    <property type="match status" value="1"/>
</dbReference>